<dbReference type="PANTHER" id="PTHR30250:SF11">
    <property type="entry name" value="O-ANTIGEN TRANSPORTER-RELATED"/>
    <property type="match status" value="1"/>
</dbReference>
<evidence type="ECO:0000256" key="2">
    <source>
        <dbReference type="ARBA" id="ARBA00022475"/>
    </source>
</evidence>
<feature type="transmembrane region" description="Helical" evidence="6">
    <location>
        <begin position="260"/>
        <end position="280"/>
    </location>
</feature>
<feature type="transmembrane region" description="Helical" evidence="6">
    <location>
        <begin position="47"/>
        <end position="70"/>
    </location>
</feature>
<comment type="subcellular location">
    <subcellularLocation>
        <location evidence="1">Cell membrane</location>
        <topology evidence="1">Multi-pass membrane protein</topology>
    </subcellularLocation>
</comment>
<dbReference type="EMBL" id="RPDH01000001">
    <property type="protein sequence ID" value="RPE13893.1"/>
    <property type="molecule type" value="Genomic_DNA"/>
</dbReference>
<comment type="caution">
    <text evidence="7">The sequence shown here is derived from an EMBL/GenBank/DDBJ whole genome shotgun (WGS) entry which is preliminary data.</text>
</comment>
<dbReference type="RefSeq" id="WP_123846406.1">
    <property type="nucleotide sequence ID" value="NZ_RPDH01000001.1"/>
</dbReference>
<dbReference type="PANTHER" id="PTHR30250">
    <property type="entry name" value="PST FAMILY PREDICTED COLANIC ACID TRANSPORTER"/>
    <property type="match status" value="1"/>
</dbReference>
<feature type="transmembrane region" description="Helical" evidence="6">
    <location>
        <begin position="459"/>
        <end position="481"/>
    </location>
</feature>
<evidence type="ECO:0000313" key="8">
    <source>
        <dbReference type="Proteomes" id="UP000278351"/>
    </source>
</evidence>
<feature type="transmembrane region" description="Helical" evidence="6">
    <location>
        <begin position="82"/>
        <end position="110"/>
    </location>
</feature>
<name>A0A3N4PYJ1_9BACT</name>
<feature type="transmembrane region" description="Helical" evidence="6">
    <location>
        <begin position="116"/>
        <end position="135"/>
    </location>
</feature>
<evidence type="ECO:0000256" key="5">
    <source>
        <dbReference type="ARBA" id="ARBA00023136"/>
    </source>
</evidence>
<feature type="transmembrane region" description="Helical" evidence="6">
    <location>
        <begin position="403"/>
        <end position="423"/>
    </location>
</feature>
<feature type="transmembrane region" description="Helical" evidence="6">
    <location>
        <begin position="226"/>
        <end position="248"/>
    </location>
</feature>
<feature type="transmembrane region" description="Helical" evidence="6">
    <location>
        <begin position="12"/>
        <end position="35"/>
    </location>
</feature>
<keyword evidence="8" id="KW-1185">Reference proteome</keyword>
<gene>
    <name evidence="7" type="ORF">EGT74_10385</name>
</gene>
<proteinExistence type="predicted"/>
<reference evidence="7 8" key="1">
    <citation type="submission" date="2018-11" db="EMBL/GenBank/DDBJ databases">
        <title>Chitinophaga lutea sp.nov., isolate from arsenic contaminated soil.</title>
        <authorList>
            <person name="Zong Y."/>
        </authorList>
    </citation>
    <scope>NUCLEOTIDE SEQUENCE [LARGE SCALE GENOMIC DNA]</scope>
    <source>
        <strain evidence="7 8">ZY74</strain>
    </source>
</reference>
<dbReference type="InterPro" id="IPR002797">
    <property type="entry name" value="Polysacc_synth"/>
</dbReference>
<feature type="transmembrane region" description="Helical" evidence="6">
    <location>
        <begin position="310"/>
        <end position="332"/>
    </location>
</feature>
<dbReference type="Proteomes" id="UP000278351">
    <property type="component" value="Unassembled WGS sequence"/>
</dbReference>
<evidence type="ECO:0000256" key="3">
    <source>
        <dbReference type="ARBA" id="ARBA00022692"/>
    </source>
</evidence>
<keyword evidence="5 6" id="KW-0472">Membrane</keyword>
<feature type="transmembrane region" description="Helical" evidence="6">
    <location>
        <begin position="344"/>
        <end position="364"/>
    </location>
</feature>
<feature type="transmembrane region" description="Helical" evidence="6">
    <location>
        <begin position="186"/>
        <end position="205"/>
    </location>
</feature>
<feature type="transmembrane region" description="Helical" evidence="6">
    <location>
        <begin position="147"/>
        <end position="166"/>
    </location>
</feature>
<keyword evidence="2" id="KW-1003">Cell membrane</keyword>
<organism evidence="7 8">
    <name type="scientific">Chitinophaga lutea</name>
    <dbReference type="NCBI Taxonomy" id="2488634"/>
    <lineage>
        <taxon>Bacteria</taxon>
        <taxon>Pseudomonadati</taxon>
        <taxon>Bacteroidota</taxon>
        <taxon>Chitinophagia</taxon>
        <taxon>Chitinophagales</taxon>
        <taxon>Chitinophagaceae</taxon>
        <taxon>Chitinophaga</taxon>
    </lineage>
</organism>
<evidence type="ECO:0000256" key="4">
    <source>
        <dbReference type="ARBA" id="ARBA00022989"/>
    </source>
</evidence>
<keyword evidence="3 6" id="KW-0812">Transmembrane</keyword>
<dbReference type="OrthoDB" id="9814608at2"/>
<accession>A0A3N4PYJ1</accession>
<evidence type="ECO:0000256" key="6">
    <source>
        <dbReference type="SAM" id="Phobius"/>
    </source>
</evidence>
<protein>
    <submittedName>
        <fullName evidence="7">Polysaccharide biosynthesis protein</fullName>
    </submittedName>
</protein>
<dbReference type="InterPro" id="IPR050833">
    <property type="entry name" value="Poly_Biosynth_Transport"/>
</dbReference>
<feature type="transmembrane region" description="Helical" evidence="6">
    <location>
        <begin position="376"/>
        <end position="397"/>
    </location>
</feature>
<dbReference type="Pfam" id="PF01943">
    <property type="entry name" value="Polysacc_synt"/>
    <property type="match status" value="1"/>
</dbReference>
<evidence type="ECO:0000313" key="7">
    <source>
        <dbReference type="EMBL" id="RPE13893.1"/>
    </source>
</evidence>
<feature type="transmembrane region" description="Helical" evidence="6">
    <location>
        <begin position="435"/>
        <end position="453"/>
    </location>
</feature>
<sequence>MGNIKKLAGQTIWYGIPTIAHRFLGFVLQLFLTGLLPADEYGIVTQLYAAIPFLNIIFTYGLETSFFRFVQNTDRSKLYNTLCVSMLVSTTVFTLILLAGAGEIATVLGIRGHETLILLTAGVIFFDTLATLPFAMLRQEGRPRKYAMVKVLTIISQIALSVFFLVVCPELAKRGLADWYNPAFNVGYFVLSNLLASALALVFLYKEISVFRWVFDRVLWKEVMHYSLPLLIVGFGGMINEMLSRLIFARVYPYPEEETLTQLGIFGAGYKLTVLVNIFIQAFRMGAEPFFFNQSSRENAPQTYARVMKFFVMVLGAVFLGVSLFLDLWGLIITLGSEKRYAEALGIVPILTMAAVFLGIYYNLTIWYKLTNRNMTGAYITLAGAVITIGLNFWWIPEYSYTGSSWATFICYAFMMVVSYLLGQKYYPVPYNVKRILFYLLLAALIYAGHAWLRAQHPGMLALHGAGAVGLGIYMAVILFMERDEVRSLLSRKPR</sequence>
<dbReference type="GO" id="GO:0005886">
    <property type="term" value="C:plasma membrane"/>
    <property type="evidence" value="ECO:0007669"/>
    <property type="project" value="UniProtKB-SubCell"/>
</dbReference>
<keyword evidence="4 6" id="KW-1133">Transmembrane helix</keyword>
<dbReference type="AlphaFoldDB" id="A0A3N4PYJ1"/>
<evidence type="ECO:0000256" key="1">
    <source>
        <dbReference type="ARBA" id="ARBA00004651"/>
    </source>
</evidence>